<comment type="caution">
    <text evidence="1">The sequence shown here is derived from an EMBL/GenBank/DDBJ whole genome shotgun (WGS) entry which is preliminary data.</text>
</comment>
<evidence type="ECO:0000313" key="1">
    <source>
        <dbReference type="EMBL" id="KWV69455.1"/>
    </source>
</evidence>
<proteinExistence type="predicted"/>
<accession>A0A109KHQ5</accession>
<organism evidence="1 2">
    <name type="scientific">Pseudomonas fluorescens</name>
    <dbReference type="NCBI Taxonomy" id="294"/>
    <lineage>
        <taxon>Bacteria</taxon>
        <taxon>Pseudomonadati</taxon>
        <taxon>Pseudomonadota</taxon>
        <taxon>Gammaproteobacteria</taxon>
        <taxon>Pseudomonadales</taxon>
        <taxon>Pseudomonadaceae</taxon>
        <taxon>Pseudomonas</taxon>
    </lineage>
</organism>
<dbReference type="AlphaFoldDB" id="A0A109KHQ5"/>
<dbReference type="Proteomes" id="UP000061348">
    <property type="component" value="Unassembled WGS sequence"/>
</dbReference>
<protein>
    <submittedName>
        <fullName evidence="1">Uncharacterized protein</fullName>
    </submittedName>
</protein>
<name>A0A109KHQ5_PSEFL</name>
<sequence length="75" mass="8536">MHAYRQLPDQAVRSYIQADLSAEFDQLATVISEFQAQAARQAKDDILQNAQIIHEHEMLVDHANTFRQGLTGRVD</sequence>
<gene>
    <name evidence="1" type="ORF">PFLmoz3_06272</name>
</gene>
<dbReference type="EMBL" id="LCYA01000321">
    <property type="protein sequence ID" value="KWV69455.1"/>
    <property type="molecule type" value="Genomic_DNA"/>
</dbReference>
<reference evidence="1 2" key="1">
    <citation type="submission" date="2015-05" db="EMBL/GenBank/DDBJ databases">
        <title>A genomic and transcriptomic approach to investigate the blue pigment phenotype in Pseudomonas fluorescens.</title>
        <authorList>
            <person name="Andreani N.A."/>
            <person name="Cardazzo B."/>
        </authorList>
    </citation>
    <scope>NUCLEOTIDE SEQUENCE [LARGE SCALE GENOMIC DNA]</scope>
    <source>
        <strain evidence="1 2">Ps_22</strain>
    </source>
</reference>
<evidence type="ECO:0000313" key="2">
    <source>
        <dbReference type="Proteomes" id="UP000061348"/>
    </source>
</evidence>